<gene>
    <name evidence="1" type="ORF">METZ01_LOCUS96137</name>
</gene>
<proteinExistence type="predicted"/>
<organism evidence="1">
    <name type="scientific">marine metagenome</name>
    <dbReference type="NCBI Taxonomy" id="408172"/>
    <lineage>
        <taxon>unclassified sequences</taxon>
        <taxon>metagenomes</taxon>
        <taxon>ecological metagenomes</taxon>
    </lineage>
</organism>
<evidence type="ECO:0000313" key="1">
    <source>
        <dbReference type="EMBL" id="SVA43283.1"/>
    </source>
</evidence>
<dbReference type="AlphaFoldDB" id="A0A381VUP3"/>
<reference evidence="1" key="1">
    <citation type="submission" date="2018-05" db="EMBL/GenBank/DDBJ databases">
        <authorList>
            <person name="Lanie J.A."/>
            <person name="Ng W.-L."/>
            <person name="Kazmierczak K.M."/>
            <person name="Andrzejewski T.M."/>
            <person name="Davidsen T.M."/>
            <person name="Wayne K.J."/>
            <person name="Tettelin H."/>
            <person name="Glass J.I."/>
            <person name="Rusch D."/>
            <person name="Podicherti R."/>
            <person name="Tsui H.-C.T."/>
            <person name="Winkler M.E."/>
        </authorList>
    </citation>
    <scope>NUCLEOTIDE SEQUENCE</scope>
</reference>
<protein>
    <submittedName>
        <fullName evidence="1">Uncharacterized protein</fullName>
    </submittedName>
</protein>
<accession>A0A381VUP3</accession>
<sequence length="146" mass="16299">MSGAINLTIEKQEDGFKANRWTKNGERGLADRIYVDAPNGVKVGYYDLVKGGWVMDKNNRTHMMGIVDDPANAKIVLDITGRGLVAIGEKASLMPHEGPIFGHGANLAKDWMIENDIPETMTRDEFFTACFEGGEAWLAEHRKRYN</sequence>
<name>A0A381VUP3_9ZZZZ</name>
<dbReference type="EMBL" id="UINC01009662">
    <property type="protein sequence ID" value="SVA43283.1"/>
    <property type="molecule type" value="Genomic_DNA"/>
</dbReference>